<protein>
    <recommendedName>
        <fullName evidence="3">Alpha-L-rhamnosidase</fullName>
    </recommendedName>
</protein>
<sequence>MRHQPKYAQPSSAYRIQPFWFWNGEMDDRELERQIREMADKGLGGFFLCPRQGLQIPYLSDNWFEKVRFVTDLAAKRNLEVWLYDEYPYPSGIAGGEVLLHHPDAKHKLLAHRSVPISGGGQAQLDLPWGQVLYAKAVPISPATGAPVWEEAVDLRSRVGNIQTEQVFQKTGLTAYNNKRFFTYNPQKQLRWLAPAGSGPWEVHAFVEEDVSDFKYYGTFVDPLHKDAMRTFIELTHQRYADTLGDRMPSTVKGMFTDETGLLGHLPWSPVIAGYMKEKFGTDLHEQLPALLYDMGDQSAKVRYQYYQAIHELLRDNYHRQVHDWCEAHNLQYIAEVPSVRMSTQRYSHIPGLDSAHEKLGRSLEWILDRYAHSFRYNPKMMTSLARQLGRERVLVECFHSVGWSMTLQDAKWMIDRLAALGVNMFNFHAFYYTTDGLTKHDAPPSQFLQNPYWPHFGLLADYTARLSVLMSEGRMKTDLAVLYPTASIWAHMGNPFHEFRYCGEDQEEARRLQQLKDDWHAMCKMLTLHQRDYDHLDSEILAEAQVDQGRIRLGQAEYSVLILPPMSALESEAWDVIRRFAESGGTVIAVGLLPYQTIDARTGVEEETLAWFGAERPTSRTYWADSAAEQELPRIVDRQIGRGRAYWIEAQHGLKDNEAIHAFLRIVERTSPALVRLEHADDSAVRSFLIQHRELPDEAELVFLSNQEGEHQATRFIYKGALCSLRNSLSVELLDLVTGETKGIPYTALEDGSVEVSLDFAPYEAHALYLSSREGAESASDSTALTLPASTQRPQNHAVFQLDCLADWELAAERDNVLRLGEFELTVNGAKAPVKVQPKTFIDQVADLAAQGERLPLHFRQPFGIPMEARVQYPANCRYEAEFIVEELPPTCKLLMERGAIAGNYSIRINGHLLPSNSFEQDIYYDYLNRSCDILPYLESGHNQVCIEVEAAEDWHGVVNTIYIIGDFGVAAGSAEQPARIITKPGVGHVTGTTQPGHPYYAGTVRLSQTFHLHKVPQEETFEIAFANWDPHFHDCAEVIVNGTSLGVRAWSPYRFAGSASILHEGDNEVAIRLTNTLIGMLEGKRFDYASHQLHDV</sequence>
<keyword evidence="2" id="KW-1185">Reference proteome</keyword>
<dbReference type="Gene3D" id="2.60.120.260">
    <property type="entry name" value="Galactose-binding domain-like"/>
    <property type="match status" value="1"/>
</dbReference>
<dbReference type="PANTHER" id="PTHR36848:SF2">
    <property type="entry name" value="SECRETED PROTEIN"/>
    <property type="match status" value="1"/>
</dbReference>
<dbReference type="Pfam" id="PF17132">
    <property type="entry name" value="Glyco_hydro_106"/>
    <property type="match status" value="1"/>
</dbReference>
<dbReference type="PANTHER" id="PTHR36848">
    <property type="entry name" value="DNA-BINDING PROTEIN (PUTATIVE SECRETED PROTEIN)-RELATED"/>
    <property type="match status" value="1"/>
</dbReference>
<proteinExistence type="predicted"/>
<dbReference type="RefSeq" id="WP_183601400.1">
    <property type="nucleotide sequence ID" value="NZ_JACHXK010000007.1"/>
</dbReference>
<dbReference type="InterPro" id="IPR053161">
    <property type="entry name" value="Ulvan_degrading_GH"/>
</dbReference>
<dbReference type="Proteomes" id="UP000570361">
    <property type="component" value="Unassembled WGS sequence"/>
</dbReference>
<evidence type="ECO:0000313" key="1">
    <source>
        <dbReference type="EMBL" id="MBB3111543.1"/>
    </source>
</evidence>
<evidence type="ECO:0000313" key="2">
    <source>
        <dbReference type="Proteomes" id="UP000570361"/>
    </source>
</evidence>
<dbReference type="AlphaFoldDB" id="A0A7W5AZA8"/>
<evidence type="ECO:0008006" key="3">
    <source>
        <dbReference type="Google" id="ProtNLM"/>
    </source>
</evidence>
<reference evidence="1 2" key="1">
    <citation type="submission" date="2020-08" db="EMBL/GenBank/DDBJ databases">
        <title>Genomic Encyclopedia of Type Strains, Phase III (KMG-III): the genomes of soil and plant-associated and newly described type strains.</title>
        <authorList>
            <person name="Whitman W."/>
        </authorList>
    </citation>
    <scope>NUCLEOTIDE SEQUENCE [LARGE SCALE GENOMIC DNA]</scope>
    <source>
        <strain evidence="1 2">CECT 5862</strain>
    </source>
</reference>
<dbReference type="Gene3D" id="3.40.50.880">
    <property type="match status" value="1"/>
</dbReference>
<name>A0A7W5AZA8_9BACL</name>
<gene>
    <name evidence="1" type="ORF">FHS18_003611</name>
</gene>
<comment type="caution">
    <text evidence="1">The sequence shown here is derived from an EMBL/GenBank/DDBJ whole genome shotgun (WGS) entry which is preliminary data.</text>
</comment>
<organism evidence="1 2">
    <name type="scientific">Paenibacillus phyllosphaerae</name>
    <dbReference type="NCBI Taxonomy" id="274593"/>
    <lineage>
        <taxon>Bacteria</taxon>
        <taxon>Bacillati</taxon>
        <taxon>Bacillota</taxon>
        <taxon>Bacilli</taxon>
        <taxon>Bacillales</taxon>
        <taxon>Paenibacillaceae</taxon>
        <taxon>Paenibacillus</taxon>
    </lineage>
</organism>
<accession>A0A7W5AZA8</accession>
<dbReference type="InterPro" id="IPR029062">
    <property type="entry name" value="Class_I_gatase-like"/>
</dbReference>
<dbReference type="EMBL" id="JACHXK010000007">
    <property type="protein sequence ID" value="MBB3111543.1"/>
    <property type="molecule type" value="Genomic_DNA"/>
</dbReference>
<dbReference type="CDD" id="cd03143">
    <property type="entry name" value="A4_beta-galactosidase_middle_domain"/>
    <property type="match status" value="1"/>
</dbReference>